<proteinExistence type="predicted"/>
<feature type="signal peptide" evidence="1">
    <location>
        <begin position="1"/>
        <end position="28"/>
    </location>
</feature>
<accession>A0A2U1CP94</accession>
<feature type="domain" description="SsuA/THI5-like" evidence="2">
    <location>
        <begin position="47"/>
        <end position="257"/>
    </location>
</feature>
<name>A0A2U1CP94_9BURK</name>
<evidence type="ECO:0000313" key="3">
    <source>
        <dbReference type="EMBL" id="PVY67713.1"/>
    </source>
</evidence>
<dbReference type="RefSeq" id="WP_116517037.1">
    <property type="nucleotide sequence ID" value="NZ_JACCEX010000001.1"/>
</dbReference>
<dbReference type="STRING" id="1231391.GCA_000308195_02596"/>
<keyword evidence="1" id="KW-0732">Signal</keyword>
<organism evidence="3 4">
    <name type="scientific">Pusillimonas noertemannii</name>
    <dbReference type="NCBI Taxonomy" id="305977"/>
    <lineage>
        <taxon>Bacteria</taxon>
        <taxon>Pseudomonadati</taxon>
        <taxon>Pseudomonadota</taxon>
        <taxon>Betaproteobacteria</taxon>
        <taxon>Burkholderiales</taxon>
        <taxon>Alcaligenaceae</taxon>
        <taxon>Pusillimonas</taxon>
    </lineage>
</organism>
<dbReference type="Proteomes" id="UP000246145">
    <property type="component" value="Unassembled WGS sequence"/>
</dbReference>
<dbReference type="InterPro" id="IPR027939">
    <property type="entry name" value="NMT1/THI5"/>
</dbReference>
<dbReference type="EMBL" id="QEKO01000001">
    <property type="protein sequence ID" value="PVY67713.1"/>
    <property type="molecule type" value="Genomic_DNA"/>
</dbReference>
<reference evidence="3 4" key="1">
    <citation type="submission" date="2018-04" db="EMBL/GenBank/DDBJ databases">
        <title>Genomic Encyclopedia of Type Strains, Phase IV (KMG-IV): sequencing the most valuable type-strain genomes for metagenomic binning, comparative biology and taxonomic classification.</title>
        <authorList>
            <person name="Goeker M."/>
        </authorList>
    </citation>
    <scope>NUCLEOTIDE SEQUENCE [LARGE SCALE GENOMIC DNA]</scope>
    <source>
        <strain evidence="3 4">DSM 10065</strain>
    </source>
</reference>
<gene>
    <name evidence="3" type="ORF">C7440_0096</name>
</gene>
<sequence length="330" mass="35159">MKNIKRTLGRFLKATVLASAAAVGSVQAQEKPVEITYLLPAPANAIAFAPLMLAQHKNYYADAGLQVKFVSVKGGADVGKQLGAGNGQLGGALGDTPIILRQNGIPVKGVALLGGKALHQLVTRADRHIDNPADLKGKTITVMSYQDTSFFATLAVLAKGGLTREDANVQAAGPTGIWQLVANGNADGMVGAPEMGAVAEEAGTELKWQSTGDFFPGMAQAVLASEDMIKQNPEVIRKFVAATLKSLAEVRDDPEAAAKAYIEAQPVYKGREELVSKVMAYYAKNVYPGQKVLGQFNPERVAALQEFYLQQGIIDKKLDVNDVFTNEFVQ</sequence>
<dbReference type="SUPFAM" id="SSF53850">
    <property type="entry name" value="Periplasmic binding protein-like II"/>
    <property type="match status" value="1"/>
</dbReference>
<protein>
    <submittedName>
        <fullName evidence="3">NitT/TauT family transport system substrate-binding protein</fullName>
    </submittedName>
</protein>
<dbReference type="GO" id="GO:0009228">
    <property type="term" value="P:thiamine biosynthetic process"/>
    <property type="evidence" value="ECO:0007669"/>
    <property type="project" value="InterPro"/>
</dbReference>
<evidence type="ECO:0000313" key="4">
    <source>
        <dbReference type="Proteomes" id="UP000246145"/>
    </source>
</evidence>
<evidence type="ECO:0000256" key="1">
    <source>
        <dbReference type="SAM" id="SignalP"/>
    </source>
</evidence>
<dbReference type="Gene3D" id="3.40.190.10">
    <property type="entry name" value="Periplasmic binding protein-like II"/>
    <property type="match status" value="2"/>
</dbReference>
<dbReference type="PANTHER" id="PTHR31528">
    <property type="entry name" value="4-AMINO-5-HYDROXYMETHYL-2-METHYLPYRIMIDINE PHOSPHATE SYNTHASE THI11-RELATED"/>
    <property type="match status" value="1"/>
</dbReference>
<dbReference type="Pfam" id="PF09084">
    <property type="entry name" value="NMT1"/>
    <property type="match status" value="1"/>
</dbReference>
<comment type="caution">
    <text evidence="3">The sequence shown here is derived from an EMBL/GenBank/DDBJ whole genome shotgun (WGS) entry which is preliminary data.</text>
</comment>
<dbReference type="InterPro" id="IPR015168">
    <property type="entry name" value="SsuA/THI5"/>
</dbReference>
<evidence type="ECO:0000259" key="2">
    <source>
        <dbReference type="Pfam" id="PF09084"/>
    </source>
</evidence>
<feature type="chain" id="PRO_5015687723" evidence="1">
    <location>
        <begin position="29"/>
        <end position="330"/>
    </location>
</feature>
<dbReference type="AlphaFoldDB" id="A0A2U1CP94"/>
<keyword evidence="4" id="KW-1185">Reference proteome</keyword>
<dbReference type="OrthoDB" id="8689594at2"/>
<dbReference type="PANTHER" id="PTHR31528:SF15">
    <property type="entry name" value="RIBOFLAVIN-BINDING PROTEIN RIBY"/>
    <property type="match status" value="1"/>
</dbReference>